<organism evidence="1">
    <name type="scientific">marine sediment metagenome</name>
    <dbReference type="NCBI Taxonomy" id="412755"/>
    <lineage>
        <taxon>unclassified sequences</taxon>
        <taxon>metagenomes</taxon>
        <taxon>ecological metagenomes</taxon>
    </lineage>
</organism>
<reference evidence="1" key="1">
    <citation type="journal article" date="2015" name="Nature">
        <title>Complex archaea that bridge the gap between prokaryotes and eukaryotes.</title>
        <authorList>
            <person name="Spang A."/>
            <person name="Saw J.H."/>
            <person name="Jorgensen S.L."/>
            <person name="Zaremba-Niedzwiedzka K."/>
            <person name="Martijn J."/>
            <person name="Lind A.E."/>
            <person name="van Eijk R."/>
            <person name="Schleper C."/>
            <person name="Guy L."/>
            <person name="Ettema T.J."/>
        </authorList>
    </citation>
    <scope>NUCLEOTIDE SEQUENCE</scope>
</reference>
<comment type="caution">
    <text evidence="1">The sequence shown here is derived from an EMBL/GenBank/DDBJ whole genome shotgun (WGS) entry which is preliminary data.</text>
</comment>
<evidence type="ECO:0000313" key="1">
    <source>
        <dbReference type="EMBL" id="KKM75776.1"/>
    </source>
</evidence>
<proteinExistence type="predicted"/>
<protein>
    <submittedName>
        <fullName evidence="1">Uncharacterized protein</fullName>
    </submittedName>
</protein>
<dbReference type="AlphaFoldDB" id="A0A0F9KM07"/>
<sequence length="126" mass="14891">MKRRGFLKGLIASVAVVPAAVVKANKPETKQGGWRPTKLVEWKLFEEWCEAHEKHLKKCLGPKAGVIVVRDRVQHFLMHFTWYDGKFRAQVTISFNEWRRNDPVQREMLWKIRYSQSRQDLKNTQA</sequence>
<accession>A0A0F9KM07</accession>
<dbReference type="EMBL" id="LAZR01008916">
    <property type="protein sequence ID" value="KKM75776.1"/>
    <property type="molecule type" value="Genomic_DNA"/>
</dbReference>
<gene>
    <name evidence="1" type="ORF">LCGC14_1386880</name>
</gene>
<name>A0A0F9KM07_9ZZZZ</name>